<evidence type="ECO:0000256" key="2">
    <source>
        <dbReference type="SAM" id="Phobius"/>
    </source>
</evidence>
<sequence length="273" mass="29289">MDRRESLGVGISTVGHVLLFGALSLGLLQTSIKLPPPPATIDVSLADDIALESRTNNPTTTPPEVAQAPEIGQVEPDAAPPVPAPEPEVVEPPPSPKAIEPAKPKPKETPKPQVKAPPKVQPMPRATPRPQRAQRLGNDFLKGLDSDAPTPRNPAPAAAPGSDAPMSAIAARALNAEINRQIKPYWRPPSGADADRLVTLLSVHLDRDGNVVGQVEVVGQQGVTPSNRAQADLHAERAVQAVQRASPFRNLPPEYYDQWKWLKPLRFDARLAQ</sequence>
<dbReference type="RefSeq" id="WP_214621997.1">
    <property type="nucleotide sequence ID" value="NZ_JAHGAW010000003.1"/>
</dbReference>
<dbReference type="SUPFAM" id="SSF74653">
    <property type="entry name" value="TolA/TonB C-terminal domain"/>
    <property type="match status" value="1"/>
</dbReference>
<comment type="caution">
    <text evidence="3">The sequence shown here is derived from an EMBL/GenBank/DDBJ whole genome shotgun (WGS) entry which is preliminary data.</text>
</comment>
<feature type="compositionally biased region" description="Low complexity" evidence="1">
    <location>
        <begin position="155"/>
        <end position="164"/>
    </location>
</feature>
<evidence type="ECO:0000313" key="3">
    <source>
        <dbReference type="EMBL" id="MBT2186237.1"/>
    </source>
</evidence>
<name>A0A9X1IPQ1_9SPHN</name>
<keyword evidence="2" id="KW-0472">Membrane</keyword>
<evidence type="ECO:0000256" key="1">
    <source>
        <dbReference type="SAM" id="MobiDB-lite"/>
    </source>
</evidence>
<feature type="transmembrane region" description="Helical" evidence="2">
    <location>
        <begin position="7"/>
        <end position="28"/>
    </location>
</feature>
<feature type="compositionally biased region" description="Basic and acidic residues" evidence="1">
    <location>
        <begin position="100"/>
        <end position="110"/>
    </location>
</feature>
<dbReference type="Pfam" id="PF13103">
    <property type="entry name" value="TonB_2"/>
    <property type="match status" value="1"/>
</dbReference>
<proteinExistence type="predicted"/>
<evidence type="ECO:0000313" key="4">
    <source>
        <dbReference type="Proteomes" id="UP001138757"/>
    </source>
</evidence>
<feature type="region of interest" description="Disordered" evidence="1">
    <location>
        <begin position="53"/>
        <end position="164"/>
    </location>
</feature>
<dbReference type="Gene3D" id="3.30.1150.10">
    <property type="match status" value="1"/>
</dbReference>
<gene>
    <name evidence="3" type="ORF">KK488_04685</name>
</gene>
<protein>
    <submittedName>
        <fullName evidence="3">TonB C-terminal domain-containing protein</fullName>
    </submittedName>
</protein>
<reference evidence="3" key="1">
    <citation type="submission" date="2021-05" db="EMBL/GenBank/DDBJ databases">
        <title>Genome of Sphingobium sp. strain.</title>
        <authorList>
            <person name="Fan R."/>
        </authorList>
    </citation>
    <scope>NUCLEOTIDE SEQUENCE</scope>
    <source>
        <strain evidence="3">H33</strain>
    </source>
</reference>
<keyword evidence="2" id="KW-0812">Transmembrane</keyword>
<dbReference type="Proteomes" id="UP001138757">
    <property type="component" value="Unassembled WGS sequence"/>
</dbReference>
<organism evidence="3 4">
    <name type="scientific">Sphingobium nicotianae</name>
    <dbReference type="NCBI Taxonomy" id="2782607"/>
    <lineage>
        <taxon>Bacteria</taxon>
        <taxon>Pseudomonadati</taxon>
        <taxon>Pseudomonadota</taxon>
        <taxon>Alphaproteobacteria</taxon>
        <taxon>Sphingomonadales</taxon>
        <taxon>Sphingomonadaceae</taxon>
        <taxon>Sphingobium</taxon>
    </lineage>
</organism>
<keyword evidence="4" id="KW-1185">Reference proteome</keyword>
<feature type="compositionally biased region" description="Pro residues" evidence="1">
    <location>
        <begin position="78"/>
        <end position="96"/>
    </location>
</feature>
<dbReference type="AlphaFoldDB" id="A0A9X1IPQ1"/>
<accession>A0A9X1IPQ1</accession>
<dbReference type="EMBL" id="JAHGAW010000003">
    <property type="protein sequence ID" value="MBT2186237.1"/>
    <property type="molecule type" value="Genomic_DNA"/>
</dbReference>
<keyword evidence="2" id="KW-1133">Transmembrane helix</keyword>